<gene>
    <name evidence="1" type="primary">Rep15</name>
    <name evidence="1" type="ORF">GTO95_0014700</name>
</gene>
<evidence type="ECO:0000313" key="1">
    <source>
        <dbReference type="EMBL" id="MBN3322001.1"/>
    </source>
</evidence>
<dbReference type="Pfam" id="PF15208">
    <property type="entry name" value="Rab15_effector"/>
    <property type="match status" value="1"/>
</dbReference>
<name>A0A8J7TGD0_ATRSP</name>
<sequence>MGQTKSQEPAPDSKPDILGDVFCQGIVHASQKLKEYLGFEDPQNRLQPSTDTLNEIFLVSFISYCAEKGVEEHITTSTMTKQQRLLFGVDWIWTILGPDKNVKIQFPVQTSQMSDQALRSQMRDTEKCYGNIKEITLADALYKNKSNYEKLEEFCSLVGRDCVGMFIVFGVPGKPKDIRGALLDSVKNRRNKNSPPGDVMVKDFFLNTDEFLSTREMLERCCKKKNSLKDLGNVYINFL</sequence>
<evidence type="ECO:0000313" key="2">
    <source>
        <dbReference type="Proteomes" id="UP000736164"/>
    </source>
</evidence>
<protein>
    <submittedName>
        <fullName evidence="1">REP15 protein</fullName>
    </submittedName>
</protein>
<dbReference type="PANTHER" id="PTHR36682">
    <property type="entry name" value="RAB15 EFFECTOR PROTEIN"/>
    <property type="match status" value="1"/>
</dbReference>
<feature type="non-terminal residue" evidence="1">
    <location>
        <position position="239"/>
    </location>
</feature>
<organism evidence="1 2">
    <name type="scientific">Atractosteus spatula</name>
    <name type="common">Alligator gar</name>
    <name type="synonym">Lepisosteus spatula</name>
    <dbReference type="NCBI Taxonomy" id="7917"/>
    <lineage>
        <taxon>Eukaryota</taxon>
        <taxon>Metazoa</taxon>
        <taxon>Chordata</taxon>
        <taxon>Craniata</taxon>
        <taxon>Vertebrata</taxon>
        <taxon>Euteleostomi</taxon>
        <taxon>Actinopterygii</taxon>
        <taxon>Neopterygii</taxon>
        <taxon>Holostei</taxon>
        <taxon>Semionotiformes</taxon>
        <taxon>Lepisosteidae</taxon>
        <taxon>Atractosteus</taxon>
    </lineage>
</organism>
<reference evidence="1" key="1">
    <citation type="journal article" date="2021" name="Cell">
        <title>Tracing the genetic footprints of vertebrate landing in non-teleost ray-finned fishes.</title>
        <authorList>
            <person name="Bi X."/>
            <person name="Wang K."/>
            <person name="Yang L."/>
            <person name="Pan H."/>
            <person name="Jiang H."/>
            <person name="Wei Q."/>
            <person name="Fang M."/>
            <person name="Yu H."/>
            <person name="Zhu C."/>
            <person name="Cai Y."/>
            <person name="He Y."/>
            <person name="Gan X."/>
            <person name="Zeng H."/>
            <person name="Yu D."/>
            <person name="Zhu Y."/>
            <person name="Jiang H."/>
            <person name="Qiu Q."/>
            <person name="Yang H."/>
            <person name="Zhang Y.E."/>
            <person name="Wang W."/>
            <person name="Zhu M."/>
            <person name="He S."/>
            <person name="Zhang G."/>
        </authorList>
    </citation>
    <scope>NUCLEOTIDE SEQUENCE</scope>
    <source>
        <strain evidence="1">Allg_001</strain>
    </source>
</reference>
<dbReference type="GO" id="GO:0001881">
    <property type="term" value="P:receptor recycling"/>
    <property type="evidence" value="ECO:0007669"/>
    <property type="project" value="InterPro"/>
</dbReference>
<feature type="non-terminal residue" evidence="1">
    <location>
        <position position="1"/>
    </location>
</feature>
<dbReference type="InterPro" id="IPR027985">
    <property type="entry name" value="Rab15_effector"/>
</dbReference>
<keyword evidence="2" id="KW-1185">Reference proteome</keyword>
<comment type="caution">
    <text evidence="1">The sequence shown here is derived from an EMBL/GenBank/DDBJ whole genome shotgun (WGS) entry which is preliminary data.</text>
</comment>
<dbReference type="Proteomes" id="UP000736164">
    <property type="component" value="Unassembled WGS sequence"/>
</dbReference>
<accession>A0A8J7TGD0</accession>
<dbReference type="AlphaFoldDB" id="A0A8J7TGD0"/>
<dbReference type="EMBL" id="JAAWVO010057697">
    <property type="protein sequence ID" value="MBN3322001.1"/>
    <property type="molecule type" value="Genomic_DNA"/>
</dbReference>
<dbReference type="PANTHER" id="PTHR36682:SF1">
    <property type="entry name" value="RAB15 EFFECTOR PROTEIN"/>
    <property type="match status" value="1"/>
</dbReference>
<proteinExistence type="predicted"/>